<name>A0A0M7BF41_9RHOB</name>
<dbReference type="Proteomes" id="UP000049455">
    <property type="component" value="Unassembled WGS sequence"/>
</dbReference>
<dbReference type="Pfam" id="PF13609">
    <property type="entry name" value="Porin_4"/>
    <property type="match status" value="1"/>
</dbReference>
<keyword evidence="1" id="KW-0732">Signal</keyword>
<feature type="signal peptide" evidence="1">
    <location>
        <begin position="1"/>
        <end position="20"/>
    </location>
</feature>
<evidence type="ECO:0000313" key="3">
    <source>
        <dbReference type="EMBL" id="CUH40698.1"/>
    </source>
</evidence>
<dbReference type="InterPro" id="IPR033900">
    <property type="entry name" value="Gram_neg_porin_domain"/>
</dbReference>
<keyword evidence="4" id="KW-1185">Reference proteome</keyword>
<sequence>MKKVLFASTALVAFAGAASAEVTLSGFAEMGVFSGNGGVATTDDDAEFFTDIDVTFTLTGETDGGLVFGGSVDLDEGGDGSDANDNNREDGGATIFVSGAFGTLTMGDTDGALDWALTEVAFNAGSINDDATEHAGYNGNAALDGTYDGQILRYDYAVGDFGVAVSAEINDEGRAGTPGFTDVDGNIFRPVPASNDGDVVWGLGATYQADFAGYDLGFGLGYQEADDAEALGFSVNTSVAGFQVGLNYTEYDGNQYDFVVVSSGNLTTELSADIKDHVGVGVGYDFAGVQLHANYGVYDTESGNIDGFGLTAGYDLGGGAIVQLGYGDSNFDSGLNTDDFETVSLGLALAF</sequence>
<organism evidence="3 4">
    <name type="scientific">Jannaschia seosinensis</name>
    <dbReference type="NCBI Taxonomy" id="313367"/>
    <lineage>
        <taxon>Bacteria</taxon>
        <taxon>Pseudomonadati</taxon>
        <taxon>Pseudomonadota</taxon>
        <taxon>Alphaproteobacteria</taxon>
        <taxon>Rhodobacterales</taxon>
        <taxon>Roseobacteraceae</taxon>
        <taxon>Jannaschia</taxon>
    </lineage>
</organism>
<gene>
    <name evidence="3" type="ORF">JSE7799_03433</name>
</gene>
<dbReference type="RefSeq" id="WP_055664701.1">
    <property type="nucleotide sequence ID" value="NZ_CYPR01000228.1"/>
</dbReference>
<feature type="chain" id="PRO_5005809945" evidence="1">
    <location>
        <begin position="21"/>
        <end position="351"/>
    </location>
</feature>
<dbReference type="STRING" id="313367.JSE7799_03433"/>
<dbReference type="InterPro" id="IPR023614">
    <property type="entry name" value="Porin_dom_sf"/>
</dbReference>
<evidence type="ECO:0000313" key="4">
    <source>
        <dbReference type="Proteomes" id="UP000049455"/>
    </source>
</evidence>
<evidence type="ECO:0000259" key="2">
    <source>
        <dbReference type="Pfam" id="PF13609"/>
    </source>
</evidence>
<accession>A0A0M7BF41</accession>
<feature type="domain" description="Porin" evidence="2">
    <location>
        <begin position="7"/>
        <end position="332"/>
    </location>
</feature>
<reference evidence="3 4" key="1">
    <citation type="submission" date="2015-09" db="EMBL/GenBank/DDBJ databases">
        <authorList>
            <person name="Jackson K.R."/>
            <person name="Lunt B.L."/>
            <person name="Fisher J.N.B."/>
            <person name="Gardner A.V."/>
            <person name="Bailey M.E."/>
            <person name="Deus L.M."/>
            <person name="Earl A.S."/>
            <person name="Gibby P.D."/>
            <person name="Hartmann K.A."/>
            <person name="Liu J.E."/>
            <person name="Manci A.M."/>
            <person name="Nielsen D.A."/>
            <person name="Solomon M.B."/>
            <person name="Breakwell D.P."/>
            <person name="Burnett S.H."/>
            <person name="Grose J.H."/>
        </authorList>
    </citation>
    <scope>NUCLEOTIDE SEQUENCE [LARGE SCALE GENOMIC DNA]</scope>
    <source>
        <strain evidence="3 4">CECT 7799</strain>
    </source>
</reference>
<dbReference type="EMBL" id="CYPR01000228">
    <property type="protein sequence ID" value="CUH40698.1"/>
    <property type="molecule type" value="Genomic_DNA"/>
</dbReference>
<dbReference type="SUPFAM" id="SSF56935">
    <property type="entry name" value="Porins"/>
    <property type="match status" value="1"/>
</dbReference>
<dbReference type="AlphaFoldDB" id="A0A0M7BF41"/>
<dbReference type="GO" id="GO:0016020">
    <property type="term" value="C:membrane"/>
    <property type="evidence" value="ECO:0007669"/>
    <property type="project" value="InterPro"/>
</dbReference>
<evidence type="ECO:0000256" key="1">
    <source>
        <dbReference type="SAM" id="SignalP"/>
    </source>
</evidence>
<dbReference type="Gene3D" id="2.40.160.10">
    <property type="entry name" value="Porin"/>
    <property type="match status" value="1"/>
</dbReference>
<proteinExistence type="predicted"/>
<dbReference type="GO" id="GO:0015288">
    <property type="term" value="F:porin activity"/>
    <property type="evidence" value="ECO:0007669"/>
    <property type="project" value="InterPro"/>
</dbReference>
<dbReference type="OrthoDB" id="7326315at2"/>
<protein>
    <submittedName>
        <fullName evidence="3">Porin</fullName>
    </submittedName>
</protein>